<protein>
    <recommendedName>
        <fullName evidence="4">DUF4283 domain-containing protein</fullName>
    </recommendedName>
</protein>
<dbReference type="EMBL" id="JANJYI010000002">
    <property type="protein sequence ID" value="KAK2658150.1"/>
    <property type="molecule type" value="Genomic_DNA"/>
</dbReference>
<feature type="region of interest" description="Disordered" evidence="1">
    <location>
        <begin position="190"/>
        <end position="223"/>
    </location>
</feature>
<reference evidence="2" key="1">
    <citation type="journal article" date="2023" name="Plant J.">
        <title>Genome sequences and population genomics provide insights into the demographic history, inbreeding, and mutation load of two 'living fossil' tree species of Dipteronia.</title>
        <authorList>
            <person name="Feng Y."/>
            <person name="Comes H.P."/>
            <person name="Chen J."/>
            <person name="Zhu S."/>
            <person name="Lu R."/>
            <person name="Zhang X."/>
            <person name="Li P."/>
            <person name="Qiu J."/>
            <person name="Olsen K.M."/>
            <person name="Qiu Y."/>
        </authorList>
    </citation>
    <scope>NUCLEOTIDE SEQUENCE</scope>
    <source>
        <strain evidence="2">KIB01</strain>
    </source>
</reference>
<feature type="region of interest" description="Disordered" evidence="1">
    <location>
        <begin position="305"/>
        <end position="324"/>
    </location>
</feature>
<keyword evidence="3" id="KW-1185">Reference proteome</keyword>
<dbReference type="PANTHER" id="PTHR31286">
    <property type="entry name" value="GLYCINE-RICH CELL WALL STRUCTURAL PROTEIN 1.8-LIKE"/>
    <property type="match status" value="1"/>
</dbReference>
<comment type="caution">
    <text evidence="2">The sequence shown here is derived from an EMBL/GenBank/DDBJ whole genome shotgun (WGS) entry which is preliminary data.</text>
</comment>
<evidence type="ECO:0000313" key="2">
    <source>
        <dbReference type="EMBL" id="KAK2658150.1"/>
    </source>
</evidence>
<accession>A0AAE0CNW8</accession>
<evidence type="ECO:0008006" key="4">
    <source>
        <dbReference type="Google" id="ProtNLM"/>
    </source>
</evidence>
<gene>
    <name evidence="2" type="ORF">Ddye_004683</name>
</gene>
<evidence type="ECO:0000256" key="1">
    <source>
        <dbReference type="SAM" id="MobiDB-lite"/>
    </source>
</evidence>
<dbReference type="Proteomes" id="UP001280121">
    <property type="component" value="Unassembled WGS sequence"/>
</dbReference>
<evidence type="ECO:0000313" key="3">
    <source>
        <dbReference type="Proteomes" id="UP001280121"/>
    </source>
</evidence>
<proteinExistence type="predicted"/>
<dbReference type="AlphaFoldDB" id="A0AAE0CNW8"/>
<dbReference type="InterPro" id="IPR040256">
    <property type="entry name" value="At4g02000-like"/>
</dbReference>
<dbReference type="PANTHER" id="PTHR31286:SF99">
    <property type="entry name" value="DUF4283 DOMAIN-CONTAINING PROTEIN"/>
    <property type="match status" value="1"/>
</dbReference>
<feature type="compositionally biased region" description="Low complexity" evidence="1">
    <location>
        <begin position="312"/>
        <end position="324"/>
    </location>
</feature>
<sequence length="324" mass="36566">MKCCVFSSPKGREKRGSASLGNWSGFGAGKEKLKIVEGDISFVEGRDGRSMKLSLDLKVIARQYLVVQKWRPNFVPGEDEIRQMLVRVRLSKLPTEWIDVDLLWNIEGMLGNAYKVYPITESQARWRFARICINLDITKPLKGSIIVDDRITKVEYENLGLIYFKGESNVAGNNSYGPWMQVSYGRNRRTNVGTRNFGRRNKSVGNSEGVRSGSKSNNKPPVNGVVEVDKLVVAKKGTCESVLDSIGKKCVRPNNPVNHGSKKVRGSRFKILSEDMEENFSSGKDQSRILMQKKPTSNKVLTEISNKDRSSKLQWSSLSKKNWR</sequence>
<organism evidence="2 3">
    <name type="scientific">Dipteronia dyeriana</name>
    <dbReference type="NCBI Taxonomy" id="168575"/>
    <lineage>
        <taxon>Eukaryota</taxon>
        <taxon>Viridiplantae</taxon>
        <taxon>Streptophyta</taxon>
        <taxon>Embryophyta</taxon>
        <taxon>Tracheophyta</taxon>
        <taxon>Spermatophyta</taxon>
        <taxon>Magnoliopsida</taxon>
        <taxon>eudicotyledons</taxon>
        <taxon>Gunneridae</taxon>
        <taxon>Pentapetalae</taxon>
        <taxon>rosids</taxon>
        <taxon>malvids</taxon>
        <taxon>Sapindales</taxon>
        <taxon>Sapindaceae</taxon>
        <taxon>Hippocastanoideae</taxon>
        <taxon>Acereae</taxon>
        <taxon>Dipteronia</taxon>
    </lineage>
</organism>
<name>A0AAE0CNW8_9ROSI</name>